<feature type="transmembrane region" description="Helical" evidence="2">
    <location>
        <begin position="137"/>
        <end position="159"/>
    </location>
</feature>
<dbReference type="PANTHER" id="PTHR42208:SF1">
    <property type="entry name" value="HEAVY METAL TRANSPORTER"/>
    <property type="match status" value="1"/>
</dbReference>
<feature type="transmembrane region" description="Helical" evidence="2">
    <location>
        <begin position="171"/>
        <end position="189"/>
    </location>
</feature>
<gene>
    <name evidence="4" type="ORF">M3P05_13840</name>
</gene>
<dbReference type="EMBL" id="JAMFLX010000019">
    <property type="protein sequence ID" value="MCL6271008.1"/>
    <property type="molecule type" value="Genomic_DNA"/>
</dbReference>
<keyword evidence="2" id="KW-0812">Transmembrane</keyword>
<dbReference type="PANTHER" id="PTHR42208">
    <property type="entry name" value="HEAVY METAL TRANSPORTER-RELATED"/>
    <property type="match status" value="1"/>
</dbReference>
<evidence type="ECO:0000256" key="1">
    <source>
        <dbReference type="SAM" id="MobiDB-lite"/>
    </source>
</evidence>
<keyword evidence="5" id="KW-1185">Reference proteome</keyword>
<dbReference type="InterPro" id="IPR039447">
    <property type="entry name" value="UreH-like_TM_dom"/>
</dbReference>
<evidence type="ECO:0000313" key="4">
    <source>
        <dbReference type="EMBL" id="MCL6271008.1"/>
    </source>
</evidence>
<feature type="transmembrane region" description="Helical" evidence="2">
    <location>
        <begin position="57"/>
        <end position="75"/>
    </location>
</feature>
<evidence type="ECO:0000256" key="2">
    <source>
        <dbReference type="SAM" id="Phobius"/>
    </source>
</evidence>
<feature type="compositionally biased region" description="Polar residues" evidence="1">
    <location>
        <begin position="252"/>
        <end position="265"/>
    </location>
</feature>
<proteinExistence type="predicted"/>
<sequence length="265" mass="28810">MTELSLTAAFLLGLLGAGHCVGMCGGIMAALSLHRPDENRWSLHNLSIIFGYNLGRITSYAIIGLLMGLLGWFIGGFSRETSIALRIFAGIMLIAMGLYIGGWWMGLTRLEKMGHGIWSKIQPKASSMLPIHNPGKAIMAGLIWGWLPCGLVYSTLVWAAASSDALQSATLMFAFGVGTVPIMFATGLLAQQMQALFQSKVFRSGAAILVILFGIWTIPGPHQMWVMKTFDFGGSHQMQHGNSKTNHDAGTMQHQNDQMPMQHSN</sequence>
<dbReference type="RefSeq" id="WP_249700333.1">
    <property type="nucleotide sequence ID" value="NZ_JAMFLX010000019.1"/>
</dbReference>
<feature type="transmembrane region" description="Helical" evidence="2">
    <location>
        <begin position="87"/>
        <end position="105"/>
    </location>
</feature>
<feature type="transmembrane region" description="Helical" evidence="2">
    <location>
        <begin position="201"/>
        <end position="218"/>
    </location>
</feature>
<feature type="region of interest" description="Disordered" evidence="1">
    <location>
        <begin position="237"/>
        <end position="265"/>
    </location>
</feature>
<organism evidence="4 5">
    <name type="scientific">Parendozoicomonas callyspongiae</name>
    <dbReference type="NCBI Taxonomy" id="2942213"/>
    <lineage>
        <taxon>Bacteria</taxon>
        <taxon>Pseudomonadati</taxon>
        <taxon>Pseudomonadota</taxon>
        <taxon>Gammaproteobacteria</taxon>
        <taxon>Oceanospirillales</taxon>
        <taxon>Endozoicomonadaceae</taxon>
        <taxon>Parendozoicomonas</taxon>
    </lineage>
</organism>
<keyword evidence="2" id="KW-1133">Transmembrane helix</keyword>
<reference evidence="4 5" key="1">
    <citation type="submission" date="2022-05" db="EMBL/GenBank/DDBJ databases">
        <authorList>
            <person name="Park J.-S."/>
        </authorList>
    </citation>
    <scope>NUCLEOTIDE SEQUENCE [LARGE SCALE GENOMIC DNA]</scope>
    <source>
        <strain evidence="4 5">2012CJ34-2</strain>
    </source>
</reference>
<dbReference type="Pfam" id="PF13386">
    <property type="entry name" value="DsbD_2"/>
    <property type="match status" value="1"/>
</dbReference>
<dbReference type="Proteomes" id="UP001203338">
    <property type="component" value="Unassembled WGS sequence"/>
</dbReference>
<accession>A0ABT0PI09</accession>
<comment type="caution">
    <text evidence="4">The sequence shown here is derived from an EMBL/GenBank/DDBJ whole genome shotgun (WGS) entry which is preliminary data.</text>
</comment>
<keyword evidence="2" id="KW-0472">Membrane</keyword>
<name>A0ABT0PI09_9GAMM</name>
<evidence type="ECO:0000313" key="5">
    <source>
        <dbReference type="Proteomes" id="UP001203338"/>
    </source>
</evidence>
<protein>
    <submittedName>
        <fullName evidence="4">Sulfite exporter TauE/SafE family protein</fullName>
    </submittedName>
</protein>
<evidence type="ECO:0000259" key="3">
    <source>
        <dbReference type="Pfam" id="PF13386"/>
    </source>
</evidence>
<feature type="domain" description="Urease accessory protein UreH-like transmembrane" evidence="3">
    <location>
        <begin position="8"/>
        <end position="216"/>
    </location>
</feature>